<dbReference type="GeneID" id="100639140"/>
<accession>A0AAN0IU70</accession>
<reference evidence="2" key="2">
    <citation type="submission" date="2024-06" db="UniProtKB">
        <authorList>
            <consortium name="EnsemblMetazoa"/>
        </authorList>
    </citation>
    <scope>IDENTIFICATION</scope>
</reference>
<dbReference type="Proteomes" id="UP000007879">
    <property type="component" value="Unassembled WGS sequence"/>
</dbReference>
<keyword evidence="3" id="KW-1185">Reference proteome</keyword>
<evidence type="ECO:0000313" key="3">
    <source>
        <dbReference type="Proteomes" id="UP000007879"/>
    </source>
</evidence>
<dbReference type="RefSeq" id="XP_011410045.1">
    <property type="nucleotide sequence ID" value="XM_011411743.1"/>
</dbReference>
<dbReference type="KEGG" id="aqu:100639140"/>
<dbReference type="InterPro" id="IPR025398">
    <property type="entry name" value="DUF4371"/>
</dbReference>
<evidence type="ECO:0000259" key="1">
    <source>
        <dbReference type="Pfam" id="PF14291"/>
    </source>
</evidence>
<organism evidence="2 3">
    <name type="scientific">Amphimedon queenslandica</name>
    <name type="common">Sponge</name>
    <dbReference type="NCBI Taxonomy" id="400682"/>
    <lineage>
        <taxon>Eukaryota</taxon>
        <taxon>Metazoa</taxon>
        <taxon>Porifera</taxon>
        <taxon>Demospongiae</taxon>
        <taxon>Heteroscleromorpha</taxon>
        <taxon>Haplosclerida</taxon>
        <taxon>Niphatidae</taxon>
        <taxon>Amphimedon</taxon>
    </lineage>
</organism>
<evidence type="ECO:0000313" key="2">
    <source>
        <dbReference type="EnsemblMetazoa" id="XP_011410045.1"/>
    </source>
</evidence>
<feature type="domain" description="DUF4371" evidence="1">
    <location>
        <begin position="13"/>
        <end position="252"/>
    </location>
</feature>
<dbReference type="PANTHER" id="PTHR45749">
    <property type="match status" value="1"/>
</dbReference>
<name>A0AAN0IU70_AMPQE</name>
<dbReference type="EnsemblMetazoa" id="XM_011411743.1">
    <property type="protein sequence ID" value="XP_011410045.1"/>
    <property type="gene ID" value="LOC100639140"/>
</dbReference>
<dbReference type="AlphaFoldDB" id="A0AAN0IU70"/>
<dbReference type="PANTHER" id="PTHR45749:SF37">
    <property type="entry name" value="OS05G0311600 PROTEIN"/>
    <property type="match status" value="1"/>
</dbReference>
<proteinExistence type="predicted"/>
<dbReference type="Pfam" id="PF14291">
    <property type="entry name" value="DUF4371"/>
    <property type="match status" value="1"/>
</dbReference>
<protein>
    <recommendedName>
        <fullName evidence="1">DUF4371 domain-containing protein</fullName>
    </recommendedName>
</protein>
<reference evidence="3" key="1">
    <citation type="journal article" date="2010" name="Nature">
        <title>The Amphimedon queenslandica genome and the evolution of animal complexity.</title>
        <authorList>
            <person name="Srivastava M."/>
            <person name="Simakov O."/>
            <person name="Chapman J."/>
            <person name="Fahey B."/>
            <person name="Gauthier M.E."/>
            <person name="Mitros T."/>
            <person name="Richards G.S."/>
            <person name="Conaco C."/>
            <person name="Dacre M."/>
            <person name="Hellsten U."/>
            <person name="Larroux C."/>
            <person name="Putnam N.H."/>
            <person name="Stanke M."/>
            <person name="Adamska M."/>
            <person name="Darling A."/>
            <person name="Degnan S.M."/>
            <person name="Oakley T.H."/>
            <person name="Plachetzki D.C."/>
            <person name="Zhai Y."/>
            <person name="Adamski M."/>
            <person name="Calcino A."/>
            <person name="Cummins S.F."/>
            <person name="Goodstein D.M."/>
            <person name="Harris C."/>
            <person name="Jackson D.J."/>
            <person name="Leys S.P."/>
            <person name="Shu S."/>
            <person name="Woodcroft B.J."/>
            <person name="Vervoort M."/>
            <person name="Kosik K.S."/>
            <person name="Manning G."/>
            <person name="Degnan B.M."/>
            <person name="Rokhsar D.S."/>
        </authorList>
    </citation>
    <scope>NUCLEOTIDE SEQUENCE [LARGE SCALE GENOMIC DNA]</scope>
</reference>
<sequence>MFHLEAGNSKDKFMKQGFRDWKHATGKSGILYVHDRCASYKQSMESWSQYKLNTQLGTSISARMESNHLEVISTNRHYIRSLIEILLLCAHQEIALRGHREGTNSPNKGNFLEILDVVASHDPAIQQKLVSGPRNALYTSPEIQNSLLSIMGKMVREEVCYRTRSAGLYSISADETKDISKTEQMALVIRYFNIKKGTIHERFLTFVEAFSLNAKSLAAYILDTLKKYQLDTGSLVSQGYDGASVMSGKFSGVQQHVMQVAPQAI</sequence>